<keyword evidence="4" id="KW-1185">Reference proteome</keyword>
<name>A0ABN2W4L7_9ACTN</name>
<dbReference type="Proteomes" id="UP001501480">
    <property type="component" value="Unassembled WGS sequence"/>
</dbReference>
<keyword evidence="2" id="KW-0472">Membrane</keyword>
<dbReference type="RefSeq" id="WP_344329425.1">
    <property type="nucleotide sequence ID" value="NZ_BAAAPY010000010.1"/>
</dbReference>
<evidence type="ECO:0000256" key="1">
    <source>
        <dbReference type="SAM" id="MobiDB-lite"/>
    </source>
</evidence>
<organism evidence="3 4">
    <name type="scientific">Aeromicrobium halocynthiae</name>
    <dbReference type="NCBI Taxonomy" id="560557"/>
    <lineage>
        <taxon>Bacteria</taxon>
        <taxon>Bacillati</taxon>
        <taxon>Actinomycetota</taxon>
        <taxon>Actinomycetes</taxon>
        <taxon>Propionibacteriales</taxon>
        <taxon>Nocardioidaceae</taxon>
        <taxon>Aeromicrobium</taxon>
    </lineage>
</organism>
<accession>A0ABN2W4L7</accession>
<gene>
    <name evidence="3" type="ORF">GCM10009821_25530</name>
</gene>
<evidence type="ECO:0000256" key="2">
    <source>
        <dbReference type="SAM" id="Phobius"/>
    </source>
</evidence>
<evidence type="ECO:0000313" key="3">
    <source>
        <dbReference type="EMBL" id="GAA2083331.1"/>
    </source>
</evidence>
<evidence type="ECO:0000313" key="4">
    <source>
        <dbReference type="Proteomes" id="UP001501480"/>
    </source>
</evidence>
<dbReference type="InterPro" id="IPR043857">
    <property type="entry name" value="DUF5819"/>
</dbReference>
<dbReference type="EMBL" id="BAAAPY010000010">
    <property type="protein sequence ID" value="GAA2083331.1"/>
    <property type="molecule type" value="Genomic_DNA"/>
</dbReference>
<feature type="compositionally biased region" description="Basic and acidic residues" evidence="1">
    <location>
        <begin position="1"/>
        <end position="14"/>
    </location>
</feature>
<dbReference type="Pfam" id="PF19136">
    <property type="entry name" value="DUF5819"/>
    <property type="match status" value="1"/>
</dbReference>
<sequence>MNDETDPRDPRDPAETPGDAVDTDRSVAEHEVRVRTESATAPDDAPQTEAAPPVGHTPPDASQGWRAVLILALATVAVIHSVVIALFLAPDGPVRDAAGPTRLAFYVNPYFQQSWDVLEPSAQRVDESLQIRARVQVDEETVEETGWIDVTAADLRTLRRNAAPDRMSTAARRLATNLNGVMFELGIGGRAVVGASTTDGEGNRVAAGLADEGVDPQLVARFTRLDTMLTRFASLYARASLDDPVVEVQYRVGRRVVPPREDRDDVRVGDLEFGLFTVGWRPAVTTQEREQRAFDTWVKGD</sequence>
<keyword evidence="2" id="KW-1133">Transmembrane helix</keyword>
<reference evidence="3 4" key="1">
    <citation type="journal article" date="2019" name="Int. J. Syst. Evol. Microbiol.">
        <title>The Global Catalogue of Microorganisms (GCM) 10K type strain sequencing project: providing services to taxonomists for standard genome sequencing and annotation.</title>
        <authorList>
            <consortium name="The Broad Institute Genomics Platform"/>
            <consortium name="The Broad Institute Genome Sequencing Center for Infectious Disease"/>
            <person name="Wu L."/>
            <person name="Ma J."/>
        </authorList>
    </citation>
    <scope>NUCLEOTIDE SEQUENCE [LARGE SCALE GENOMIC DNA]</scope>
    <source>
        <strain evidence="3 4">JCM 15749</strain>
    </source>
</reference>
<feature type="compositionally biased region" description="Basic and acidic residues" evidence="1">
    <location>
        <begin position="22"/>
        <end position="36"/>
    </location>
</feature>
<feature type="region of interest" description="Disordered" evidence="1">
    <location>
        <begin position="1"/>
        <end position="59"/>
    </location>
</feature>
<protein>
    <submittedName>
        <fullName evidence="3">Uncharacterized protein</fullName>
    </submittedName>
</protein>
<comment type="caution">
    <text evidence="3">The sequence shown here is derived from an EMBL/GenBank/DDBJ whole genome shotgun (WGS) entry which is preliminary data.</text>
</comment>
<keyword evidence="2" id="KW-0812">Transmembrane</keyword>
<proteinExistence type="predicted"/>
<feature type="transmembrane region" description="Helical" evidence="2">
    <location>
        <begin position="67"/>
        <end position="89"/>
    </location>
</feature>